<dbReference type="EMBL" id="BMGI01000002">
    <property type="protein sequence ID" value="GGD30648.1"/>
    <property type="molecule type" value="Genomic_DNA"/>
</dbReference>
<evidence type="ECO:0000259" key="3">
    <source>
        <dbReference type="Pfam" id="PF02230"/>
    </source>
</evidence>
<evidence type="ECO:0000313" key="4">
    <source>
        <dbReference type="EMBL" id="GGD30648.1"/>
    </source>
</evidence>
<reference evidence="5" key="1">
    <citation type="journal article" date="2019" name="Int. J. Syst. Evol. Microbiol.">
        <title>The Global Catalogue of Microorganisms (GCM) 10K type strain sequencing project: providing services to taxonomists for standard genome sequencing and annotation.</title>
        <authorList>
            <consortium name="The Broad Institute Genomics Platform"/>
            <consortium name="The Broad Institute Genome Sequencing Center for Infectious Disease"/>
            <person name="Wu L."/>
            <person name="Ma J."/>
        </authorList>
    </citation>
    <scope>NUCLEOTIDE SEQUENCE [LARGE SCALE GENOMIC DNA]</scope>
    <source>
        <strain evidence="5">CGMCC 1.12922</strain>
    </source>
</reference>
<dbReference type="Gene3D" id="3.40.50.1820">
    <property type="entry name" value="alpha/beta hydrolase"/>
    <property type="match status" value="1"/>
</dbReference>
<feature type="domain" description="Phospholipase/carboxylesterase/thioesterase" evidence="3">
    <location>
        <begin position="16"/>
        <end position="215"/>
    </location>
</feature>
<name>A0ABQ1QJZ5_9RHOB</name>
<keyword evidence="5" id="KW-1185">Reference proteome</keyword>
<dbReference type="Pfam" id="PF02230">
    <property type="entry name" value="Abhydrolase_2"/>
    <property type="match status" value="1"/>
</dbReference>
<proteinExistence type="inferred from homology"/>
<dbReference type="RefSeq" id="WP_188526864.1">
    <property type="nucleotide sequence ID" value="NZ_BMGI01000002.1"/>
</dbReference>
<dbReference type="InterPro" id="IPR003140">
    <property type="entry name" value="PLipase/COase/thioEstase"/>
</dbReference>
<dbReference type="InterPro" id="IPR050565">
    <property type="entry name" value="LYPA1-2/EST-like"/>
</dbReference>
<dbReference type="PANTHER" id="PTHR10655:SF17">
    <property type="entry name" value="LYSOPHOSPHOLIPASE-LIKE PROTEIN 1"/>
    <property type="match status" value="1"/>
</dbReference>
<dbReference type="SUPFAM" id="SSF53474">
    <property type="entry name" value="alpha/beta-Hydrolases"/>
    <property type="match status" value="1"/>
</dbReference>
<evidence type="ECO:0000256" key="2">
    <source>
        <dbReference type="ARBA" id="ARBA00022801"/>
    </source>
</evidence>
<evidence type="ECO:0000313" key="5">
    <source>
        <dbReference type="Proteomes" id="UP000617355"/>
    </source>
</evidence>
<protein>
    <submittedName>
        <fullName evidence="4">Phospholipase</fullName>
    </submittedName>
</protein>
<sequence>MTRELKFKRRPPMSGEVKSVVLFLHGYGADGDDLLGLADPLAPHMPDTAFIAPDAPEKCAGNPFGFQWFPIPWLDGSSDEEASEGAFQAVRDIDAFVDQVLAQEGITADKLMVFGFSQGAMLALRALPLRDVPVAGIVSSSGRLLDPDSFADTVLSKPPVLLIHGDQDEMVPPGHFNEAGQALEKAGFEAYGHVMEGTGHGISPDGLSVALAFMAQRLGIALDVPE</sequence>
<evidence type="ECO:0000256" key="1">
    <source>
        <dbReference type="ARBA" id="ARBA00006499"/>
    </source>
</evidence>
<gene>
    <name evidence="4" type="ORF">GCM10011358_13350</name>
</gene>
<keyword evidence="2" id="KW-0378">Hydrolase</keyword>
<dbReference type="PANTHER" id="PTHR10655">
    <property type="entry name" value="LYSOPHOSPHOLIPASE-RELATED"/>
    <property type="match status" value="1"/>
</dbReference>
<dbReference type="InterPro" id="IPR029058">
    <property type="entry name" value="AB_hydrolase_fold"/>
</dbReference>
<comment type="caution">
    <text evidence="4">The sequence shown here is derived from an EMBL/GenBank/DDBJ whole genome shotgun (WGS) entry which is preliminary data.</text>
</comment>
<comment type="similarity">
    <text evidence="1">Belongs to the AB hydrolase superfamily. AB hydrolase 2 family.</text>
</comment>
<dbReference type="Proteomes" id="UP000617355">
    <property type="component" value="Unassembled WGS sequence"/>
</dbReference>
<accession>A0ABQ1QJZ5</accession>
<organism evidence="4 5">
    <name type="scientific">Sinisalibacter lacisalsi</name>
    <dbReference type="NCBI Taxonomy" id="1526570"/>
    <lineage>
        <taxon>Bacteria</taxon>
        <taxon>Pseudomonadati</taxon>
        <taxon>Pseudomonadota</taxon>
        <taxon>Alphaproteobacteria</taxon>
        <taxon>Rhodobacterales</taxon>
        <taxon>Roseobacteraceae</taxon>
        <taxon>Sinisalibacter</taxon>
    </lineage>
</organism>